<comment type="caution">
    <text evidence="2">The sequence shown here is derived from an EMBL/GenBank/DDBJ whole genome shotgun (WGS) entry which is preliminary data.</text>
</comment>
<feature type="transmembrane region" description="Helical" evidence="1">
    <location>
        <begin position="102"/>
        <end position="123"/>
    </location>
</feature>
<feature type="transmembrane region" description="Helical" evidence="1">
    <location>
        <begin position="63"/>
        <end position="90"/>
    </location>
</feature>
<dbReference type="Pfam" id="PF18895">
    <property type="entry name" value="T4SS_pilin"/>
    <property type="match status" value="1"/>
</dbReference>
<evidence type="ECO:0000313" key="3">
    <source>
        <dbReference type="Proteomes" id="UP000177171"/>
    </source>
</evidence>
<keyword evidence="1" id="KW-0812">Transmembrane</keyword>
<dbReference type="InterPro" id="IPR043993">
    <property type="entry name" value="T4SS_pilin"/>
</dbReference>
<dbReference type="AlphaFoldDB" id="A0A1G2LRU0"/>
<reference evidence="2 3" key="1">
    <citation type="journal article" date="2016" name="Nat. Commun.">
        <title>Thousands of microbial genomes shed light on interconnected biogeochemical processes in an aquifer system.</title>
        <authorList>
            <person name="Anantharaman K."/>
            <person name="Brown C.T."/>
            <person name="Hug L.A."/>
            <person name="Sharon I."/>
            <person name="Castelle C.J."/>
            <person name="Probst A.J."/>
            <person name="Thomas B.C."/>
            <person name="Singh A."/>
            <person name="Wilkins M.J."/>
            <person name="Karaoz U."/>
            <person name="Brodie E.L."/>
            <person name="Williams K.H."/>
            <person name="Hubbard S.S."/>
            <person name="Banfield J.F."/>
        </authorList>
    </citation>
    <scope>NUCLEOTIDE SEQUENCE [LARGE SCALE GENOMIC DNA]</scope>
</reference>
<evidence type="ECO:0000313" key="2">
    <source>
        <dbReference type="EMBL" id="OHA14214.1"/>
    </source>
</evidence>
<dbReference type="EMBL" id="MHQY01000013">
    <property type="protein sequence ID" value="OHA14214.1"/>
    <property type="molecule type" value="Genomic_DNA"/>
</dbReference>
<organism evidence="2 3">
    <name type="scientific">Candidatus Sungbacteria bacterium RIFCSPLOWO2_12_FULL_41_11</name>
    <dbReference type="NCBI Taxonomy" id="1802286"/>
    <lineage>
        <taxon>Bacteria</taxon>
        <taxon>Candidatus Sungiibacteriota</taxon>
    </lineage>
</organism>
<keyword evidence="1" id="KW-1133">Transmembrane helix</keyword>
<accession>A0A1G2LRU0</accession>
<gene>
    <name evidence="2" type="ORF">A3G49_03175</name>
</gene>
<sequence>MKIFKHITIFLILILSAVLLVQISYAKNTCPTKTQGECVVVEATAQTASPYLALSYSGYLDNLYQYLLGLVGIAALGAMVYGGVLYIVAAGNPSKLGEAKGWISNAIYGLLLAAFSYVLLYTINPDLVKGFTNLDLSKYLKP</sequence>
<keyword evidence="1" id="KW-0472">Membrane</keyword>
<evidence type="ECO:0000256" key="1">
    <source>
        <dbReference type="SAM" id="Phobius"/>
    </source>
</evidence>
<name>A0A1G2LRU0_9BACT</name>
<protein>
    <submittedName>
        <fullName evidence="2">Uncharacterized protein</fullName>
    </submittedName>
</protein>
<dbReference type="Proteomes" id="UP000177171">
    <property type="component" value="Unassembled WGS sequence"/>
</dbReference>
<proteinExistence type="predicted"/>